<reference evidence="14" key="3">
    <citation type="submission" date="2025-09" db="UniProtKB">
        <authorList>
            <consortium name="Ensembl"/>
        </authorList>
    </citation>
    <scope>IDENTIFICATION</scope>
</reference>
<keyword evidence="5" id="KW-0732">Signal</keyword>
<evidence type="ECO:0000256" key="10">
    <source>
        <dbReference type="ARBA" id="ARBA00023180"/>
    </source>
</evidence>
<evidence type="ECO:0000256" key="3">
    <source>
        <dbReference type="ARBA" id="ARBA00022614"/>
    </source>
</evidence>
<protein>
    <recommendedName>
        <fullName evidence="13">Ig-like domain-containing protein</fullName>
    </recommendedName>
</protein>
<gene>
    <name evidence="14" type="primary">LRIG2</name>
</gene>
<accession>A0AAX7ULQ8</accession>
<dbReference type="FunFam" id="2.60.40.10:FF:000150">
    <property type="entry name" value="Leucine rich repeats and immunoglobulin like domains 3"/>
    <property type="match status" value="1"/>
</dbReference>
<keyword evidence="15" id="KW-1185">Reference proteome</keyword>
<dbReference type="Gene3D" id="3.80.10.10">
    <property type="entry name" value="Ribonuclease Inhibitor"/>
    <property type="match status" value="2"/>
</dbReference>
<dbReference type="SMART" id="SM00408">
    <property type="entry name" value="IGc2"/>
    <property type="match status" value="3"/>
</dbReference>
<dbReference type="Pfam" id="PF07679">
    <property type="entry name" value="I-set"/>
    <property type="match status" value="2"/>
</dbReference>
<dbReference type="InterPro" id="IPR007110">
    <property type="entry name" value="Ig-like_dom"/>
</dbReference>
<dbReference type="SMART" id="SM00409">
    <property type="entry name" value="IG"/>
    <property type="match status" value="3"/>
</dbReference>
<reference evidence="14" key="1">
    <citation type="submission" date="2018-05" db="EMBL/GenBank/DDBJ databases">
        <authorList>
            <person name="Datahose"/>
        </authorList>
    </citation>
    <scope>NUCLEOTIDE SEQUENCE</scope>
</reference>
<keyword evidence="6" id="KW-0677">Repeat</keyword>
<dbReference type="Proteomes" id="UP000265100">
    <property type="component" value="Chromosome 5"/>
</dbReference>
<keyword evidence="7 12" id="KW-1133">Transmembrane helix</keyword>
<keyword evidence="3" id="KW-0433">Leucine-rich repeat</keyword>
<evidence type="ECO:0000256" key="5">
    <source>
        <dbReference type="ARBA" id="ARBA00022729"/>
    </source>
</evidence>
<keyword evidence="9" id="KW-1015">Disulfide bond</keyword>
<name>A0AAX7ULQ8_ASTCA</name>
<evidence type="ECO:0000256" key="6">
    <source>
        <dbReference type="ARBA" id="ARBA00022737"/>
    </source>
</evidence>
<dbReference type="GeneTree" id="ENSGT00940000158791"/>
<dbReference type="SMART" id="SM00365">
    <property type="entry name" value="LRR_SD22"/>
    <property type="match status" value="5"/>
</dbReference>
<evidence type="ECO:0000256" key="7">
    <source>
        <dbReference type="ARBA" id="ARBA00022989"/>
    </source>
</evidence>
<keyword evidence="11" id="KW-0393">Immunoglobulin domain</keyword>
<evidence type="ECO:0000313" key="14">
    <source>
        <dbReference type="Ensembl" id="ENSACLP00000070908.1"/>
    </source>
</evidence>
<dbReference type="InterPro" id="IPR003599">
    <property type="entry name" value="Ig_sub"/>
</dbReference>
<dbReference type="SUPFAM" id="SSF48726">
    <property type="entry name" value="Immunoglobulin"/>
    <property type="match status" value="3"/>
</dbReference>
<dbReference type="Ensembl" id="ENSACLT00000095459.1">
    <property type="protein sequence ID" value="ENSACLP00000070908.1"/>
    <property type="gene ID" value="ENSACLG00000001147.2"/>
</dbReference>
<dbReference type="InterPro" id="IPR013783">
    <property type="entry name" value="Ig-like_fold"/>
</dbReference>
<keyword evidence="10" id="KW-0325">Glycoprotein</keyword>
<keyword evidence="4 12" id="KW-0812">Transmembrane</keyword>
<dbReference type="SMART" id="SM00082">
    <property type="entry name" value="LRRCT"/>
    <property type="match status" value="1"/>
</dbReference>
<dbReference type="PROSITE" id="PS50835">
    <property type="entry name" value="IG_LIKE"/>
    <property type="match status" value="3"/>
</dbReference>
<dbReference type="InterPro" id="IPR032675">
    <property type="entry name" value="LRR_dom_sf"/>
</dbReference>
<dbReference type="CDD" id="cd05763">
    <property type="entry name" value="IgI_LRIG1-like"/>
    <property type="match status" value="1"/>
</dbReference>
<evidence type="ECO:0000256" key="12">
    <source>
        <dbReference type="SAM" id="Phobius"/>
    </source>
</evidence>
<dbReference type="InterPro" id="IPR036179">
    <property type="entry name" value="Ig-like_dom_sf"/>
</dbReference>
<evidence type="ECO:0000256" key="9">
    <source>
        <dbReference type="ARBA" id="ARBA00023157"/>
    </source>
</evidence>
<reference evidence="14" key="2">
    <citation type="submission" date="2025-08" db="UniProtKB">
        <authorList>
            <consortium name="Ensembl"/>
        </authorList>
    </citation>
    <scope>IDENTIFICATION</scope>
</reference>
<proteinExistence type="predicted"/>
<dbReference type="InterPro" id="IPR003598">
    <property type="entry name" value="Ig_sub2"/>
</dbReference>
<dbReference type="FunFam" id="3.80.10.10:FF:001164">
    <property type="entry name" value="GH01279p"/>
    <property type="match status" value="1"/>
</dbReference>
<evidence type="ECO:0000256" key="4">
    <source>
        <dbReference type="ARBA" id="ARBA00022692"/>
    </source>
</evidence>
<dbReference type="Pfam" id="PF13927">
    <property type="entry name" value="Ig_3"/>
    <property type="match status" value="1"/>
</dbReference>
<feature type="domain" description="Ig-like" evidence="13">
    <location>
        <begin position="370"/>
        <end position="466"/>
    </location>
</feature>
<dbReference type="GO" id="GO:0005886">
    <property type="term" value="C:plasma membrane"/>
    <property type="evidence" value="ECO:0007669"/>
    <property type="project" value="UniProtKB-SubCell"/>
</dbReference>
<sequence length="802" mass="88820">MYGYLTDATFSFLFKFDFSTLNHNELTVFPYLGDVSSNITGLSLVHNRITELSMLHLQPYVSLETLDLTSNSISELKVGSFPSMQLKYLNLSNNKISVLEPGCFENISSSLLVLRLNRNRLTVLPSKVFKLPQLQFLELKRNKIKIVDSLTFKGMDSLKSLKMQRNGITKLMDGAFFGLNNIEELELEHNNLTEVNKGWLYGLRMLRILRVSQNAVGIIGPDAWEFCQKLEELDLSGNHLTRLEETAFKGLDFLESLNLGENSISHLGEGVFSGLSSLRTLILQQNKIKSITKKAFEVISCFPNYSSILSVLNTSNLLCDCHMQWLGPWLTDSQFQQSVPAICAHPVNLLGRNVLSISPEEFVCDDFPKPQITTHPETSVALRGNNVTLSCIASSSSDSPMTTAWRKDGEVLYDAEVENYARYQEGELIYTTVLHLLNVNFTDEGRYQCVVSNHFGSNYSNRAKLTVNEMPSFLKTPMDLTIRTGTTARLECAAEGHPSPQIAWQKDGGTDFPAARERRMHVMPDDDVFFIAKVKTEDMGVYSCTAQNAAGSLSANATLTVLETPSFMRPLEDRTVARGETAVLQCIAGGSPAPRLNWTKDDGPLVLTERHFFAAANQLLIIVDAGPADAGKYTCIMSNTLGTERGHIYLSVSPSPNCDTGTVYDQDAWTTVGIVVIVVVCCVVGTSLVWVIVIYHMRRKSEDYSITNTDEMNLPADIPSYLSSQGTLSEPQEGYSNSEAGSHQQLMPPLSNGYVHKGTDGGLPQLIDLTNLCSVVIVLMPSTAKPTNQNIEIQLNLNIHNL</sequence>
<dbReference type="InterPro" id="IPR003591">
    <property type="entry name" value="Leu-rich_rpt_typical-subtyp"/>
</dbReference>
<dbReference type="FunFam" id="2.60.40.10:FF:000224">
    <property type="entry name" value="Leucine rich repeats and immunoglobulin like domains 3"/>
    <property type="match status" value="1"/>
</dbReference>
<dbReference type="InterPro" id="IPR001611">
    <property type="entry name" value="Leu-rich_rpt"/>
</dbReference>
<dbReference type="PANTHER" id="PTHR45842">
    <property type="entry name" value="SYNAPTIC ADHESION-LIKE MOLECULE SALM"/>
    <property type="match status" value="1"/>
</dbReference>
<dbReference type="AlphaFoldDB" id="A0AAX7ULQ8"/>
<feature type="domain" description="Ig-like" evidence="13">
    <location>
        <begin position="565"/>
        <end position="653"/>
    </location>
</feature>
<dbReference type="InterPro" id="IPR000483">
    <property type="entry name" value="Cys-rich_flank_reg_C"/>
</dbReference>
<dbReference type="PROSITE" id="PS51450">
    <property type="entry name" value="LRR"/>
    <property type="match status" value="4"/>
</dbReference>
<feature type="transmembrane region" description="Helical" evidence="12">
    <location>
        <begin position="668"/>
        <end position="695"/>
    </location>
</feature>
<evidence type="ECO:0000256" key="11">
    <source>
        <dbReference type="ARBA" id="ARBA00023319"/>
    </source>
</evidence>
<comment type="subcellular location">
    <subcellularLocation>
        <location evidence="1">Cell membrane</location>
        <topology evidence="1">Single-pass type I membrane protein</topology>
    </subcellularLocation>
</comment>
<keyword evidence="2" id="KW-1003">Cell membrane</keyword>
<dbReference type="SMART" id="SM00369">
    <property type="entry name" value="LRR_TYP"/>
    <property type="match status" value="10"/>
</dbReference>
<dbReference type="Gene3D" id="2.60.40.10">
    <property type="entry name" value="Immunoglobulins"/>
    <property type="match status" value="3"/>
</dbReference>
<dbReference type="InterPro" id="IPR013098">
    <property type="entry name" value="Ig_I-set"/>
</dbReference>
<dbReference type="PANTHER" id="PTHR45842:SF23">
    <property type="entry name" value="LEUCINE-RICH REPEATS AND IMMUNOGLOBULIN-LIKE DOMAINS PROTEIN 2-RELATED"/>
    <property type="match status" value="1"/>
</dbReference>
<keyword evidence="8 12" id="KW-0472">Membrane</keyword>
<organism evidence="14 15">
    <name type="scientific">Astatotilapia calliptera</name>
    <name type="common">Eastern happy</name>
    <name type="synonym">Chromis callipterus</name>
    <dbReference type="NCBI Taxonomy" id="8154"/>
    <lineage>
        <taxon>Eukaryota</taxon>
        <taxon>Metazoa</taxon>
        <taxon>Chordata</taxon>
        <taxon>Craniata</taxon>
        <taxon>Vertebrata</taxon>
        <taxon>Euteleostomi</taxon>
        <taxon>Actinopterygii</taxon>
        <taxon>Neopterygii</taxon>
        <taxon>Teleostei</taxon>
        <taxon>Neoteleostei</taxon>
        <taxon>Acanthomorphata</taxon>
        <taxon>Ovalentaria</taxon>
        <taxon>Cichlomorphae</taxon>
        <taxon>Cichliformes</taxon>
        <taxon>Cichlidae</taxon>
        <taxon>African cichlids</taxon>
        <taxon>Pseudocrenilabrinae</taxon>
        <taxon>Haplochromini</taxon>
        <taxon>Astatotilapia</taxon>
    </lineage>
</organism>
<feature type="domain" description="Ig-like" evidence="13">
    <location>
        <begin position="471"/>
        <end position="560"/>
    </location>
</feature>
<dbReference type="InterPro" id="IPR050467">
    <property type="entry name" value="LRFN"/>
</dbReference>
<dbReference type="FunFam" id="2.60.40.10:FF:000161">
    <property type="entry name" value="Leucine rich repeats and immunoglobulin like domains 2"/>
    <property type="match status" value="1"/>
</dbReference>
<dbReference type="SUPFAM" id="SSF52058">
    <property type="entry name" value="L domain-like"/>
    <property type="match status" value="1"/>
</dbReference>
<evidence type="ECO:0000256" key="8">
    <source>
        <dbReference type="ARBA" id="ARBA00023136"/>
    </source>
</evidence>
<evidence type="ECO:0000259" key="13">
    <source>
        <dbReference type="PROSITE" id="PS50835"/>
    </source>
</evidence>
<evidence type="ECO:0000256" key="2">
    <source>
        <dbReference type="ARBA" id="ARBA00022475"/>
    </source>
</evidence>
<evidence type="ECO:0000313" key="15">
    <source>
        <dbReference type="Proteomes" id="UP000265100"/>
    </source>
</evidence>
<evidence type="ECO:0000256" key="1">
    <source>
        <dbReference type="ARBA" id="ARBA00004251"/>
    </source>
</evidence>
<dbReference type="Pfam" id="PF13855">
    <property type="entry name" value="LRR_8"/>
    <property type="match status" value="3"/>
</dbReference>